<organism evidence="1 2">
    <name type="scientific">Candidatus Wolfebacteria bacterium CG_4_10_14_0_2_um_filter_39_18</name>
    <dbReference type="NCBI Taxonomy" id="1975061"/>
    <lineage>
        <taxon>Bacteria</taxon>
        <taxon>Candidatus Wolfeibacteriota</taxon>
    </lineage>
</organism>
<dbReference type="GO" id="GO:0003700">
    <property type="term" value="F:DNA-binding transcription factor activity"/>
    <property type="evidence" value="ECO:0007669"/>
    <property type="project" value="InterPro"/>
</dbReference>
<dbReference type="Gene3D" id="1.10.1270.10">
    <property type="entry name" value="TrpR-like"/>
    <property type="match status" value="1"/>
</dbReference>
<name>A0A2M7TF89_9BACT</name>
<dbReference type="InterPro" id="IPR038116">
    <property type="entry name" value="TrpR-like_sf"/>
</dbReference>
<dbReference type="SUPFAM" id="SSF48295">
    <property type="entry name" value="TrpR-like"/>
    <property type="match status" value="1"/>
</dbReference>
<accession>A0A2M7TF89</accession>
<evidence type="ECO:0000313" key="1">
    <source>
        <dbReference type="EMBL" id="PIZ44495.1"/>
    </source>
</evidence>
<evidence type="ECO:0000313" key="2">
    <source>
        <dbReference type="Proteomes" id="UP000230553"/>
    </source>
</evidence>
<protein>
    <submittedName>
        <fullName evidence="1">Uncharacterized protein</fullName>
    </submittedName>
</protein>
<dbReference type="Proteomes" id="UP000230553">
    <property type="component" value="Unassembled WGS sequence"/>
</dbReference>
<reference evidence="2" key="1">
    <citation type="submission" date="2017-09" db="EMBL/GenBank/DDBJ databases">
        <title>Depth-based differentiation of microbial function through sediment-hosted aquifers and enrichment of novel symbionts in the deep terrestrial subsurface.</title>
        <authorList>
            <person name="Probst A.J."/>
            <person name="Ladd B."/>
            <person name="Jarett J.K."/>
            <person name="Geller-Mcgrath D.E."/>
            <person name="Sieber C.M.K."/>
            <person name="Emerson J.B."/>
            <person name="Anantharaman K."/>
            <person name="Thomas B.C."/>
            <person name="Malmstrom R."/>
            <person name="Stieglmeier M."/>
            <person name="Klingl A."/>
            <person name="Woyke T."/>
            <person name="Ryan C.M."/>
            <person name="Banfield J.F."/>
        </authorList>
    </citation>
    <scope>NUCLEOTIDE SEQUENCE [LARGE SCALE GENOMIC DNA]</scope>
</reference>
<sequence length="132" mass="15355">MSATSKKYFDEDFKNKIWGEFLKEISGAKSKNRLVEILGEALTQKELILLEKRLAVKFLLKRDLSYRKIAEIADVCLDTVGFVKKGLKKSARIPRKYSAMSSQKKKKERVLLPPYGRGRWKPYFDAIDRTRP</sequence>
<dbReference type="EMBL" id="PFNM01000046">
    <property type="protein sequence ID" value="PIZ44495.1"/>
    <property type="molecule type" value="Genomic_DNA"/>
</dbReference>
<comment type="caution">
    <text evidence="1">The sequence shown here is derived from an EMBL/GenBank/DDBJ whole genome shotgun (WGS) entry which is preliminary data.</text>
</comment>
<proteinExistence type="predicted"/>
<dbReference type="InterPro" id="IPR000831">
    <property type="entry name" value="Trp_repress"/>
</dbReference>
<dbReference type="AlphaFoldDB" id="A0A2M7TF89"/>
<dbReference type="Pfam" id="PF01371">
    <property type="entry name" value="Trp_repressor"/>
    <property type="match status" value="1"/>
</dbReference>
<gene>
    <name evidence="1" type="ORF">COY31_02500</name>
</gene>
<dbReference type="InterPro" id="IPR010921">
    <property type="entry name" value="Trp_repressor/repl_initiator"/>
</dbReference>
<dbReference type="GO" id="GO:0043565">
    <property type="term" value="F:sequence-specific DNA binding"/>
    <property type="evidence" value="ECO:0007669"/>
    <property type="project" value="InterPro"/>
</dbReference>